<comment type="function">
    <text evidence="1 10">Transcription elongation factor implicated in the maintenance of proper chromatin structure in actively transcribed regions.</text>
</comment>
<dbReference type="Proteomes" id="UP000193411">
    <property type="component" value="Unassembled WGS sequence"/>
</dbReference>
<dbReference type="InterPro" id="IPR007808">
    <property type="entry name" value="Elf1"/>
</dbReference>
<dbReference type="GO" id="GO:0000993">
    <property type="term" value="F:RNA polymerase II complex binding"/>
    <property type="evidence" value="ECO:0007669"/>
    <property type="project" value="TreeGrafter"/>
</dbReference>
<dbReference type="GO" id="GO:0003746">
    <property type="term" value="F:translation elongation factor activity"/>
    <property type="evidence" value="ECO:0007669"/>
    <property type="project" value="UniProtKB-KW"/>
</dbReference>
<keyword evidence="9 10" id="KW-0539">Nucleus</keyword>
<comment type="caution">
    <text evidence="11">The sequence shown here is derived from an EMBL/GenBank/DDBJ whole genome shotgun (WGS) entry which is preliminary data.</text>
</comment>
<dbReference type="GO" id="GO:0006368">
    <property type="term" value="P:transcription elongation by RNA polymerase II"/>
    <property type="evidence" value="ECO:0007669"/>
    <property type="project" value="TreeGrafter"/>
</dbReference>
<dbReference type="OrthoDB" id="445983at2759"/>
<keyword evidence="12" id="KW-1185">Reference proteome</keyword>
<evidence type="ECO:0000256" key="2">
    <source>
        <dbReference type="ARBA" id="ARBA00004123"/>
    </source>
</evidence>
<dbReference type="InterPro" id="IPR038567">
    <property type="entry name" value="T_Elf1_sf"/>
</dbReference>
<dbReference type="STRING" id="765915.A0A1Y2I6A0"/>
<dbReference type="Gene3D" id="2.20.25.190">
    <property type="match status" value="1"/>
</dbReference>
<evidence type="ECO:0000256" key="8">
    <source>
        <dbReference type="ARBA" id="ARBA00023163"/>
    </source>
</evidence>
<keyword evidence="7 10" id="KW-0805">Transcription regulation</keyword>
<evidence type="ECO:0000256" key="3">
    <source>
        <dbReference type="ARBA" id="ARBA00009730"/>
    </source>
</evidence>
<evidence type="ECO:0000256" key="5">
    <source>
        <dbReference type="ARBA" id="ARBA00022771"/>
    </source>
</evidence>
<dbReference type="GO" id="GO:0008270">
    <property type="term" value="F:zinc ion binding"/>
    <property type="evidence" value="ECO:0007669"/>
    <property type="project" value="UniProtKB-KW"/>
</dbReference>
<evidence type="ECO:0000256" key="4">
    <source>
        <dbReference type="ARBA" id="ARBA00022723"/>
    </source>
</evidence>
<evidence type="ECO:0000256" key="6">
    <source>
        <dbReference type="ARBA" id="ARBA00022833"/>
    </source>
</evidence>
<sequence length="92" mass="9962">MGKRKSSRKPVTKVKARLPTIFDCVYCSHEKAVEVEMNKQKMTGTVRCRVCQASWTTTIHALSAPIDVYSDWIDACDLAASKAAGTGAGRAG</sequence>
<evidence type="ECO:0000256" key="9">
    <source>
        <dbReference type="ARBA" id="ARBA00023242"/>
    </source>
</evidence>
<gene>
    <name evidence="11" type="ORF">BCR44DRAFT_102826</name>
</gene>
<comment type="similarity">
    <text evidence="3 10">Belongs to the ELOF1 family.</text>
</comment>
<dbReference type="FunFam" id="2.20.25.190:FF:000001">
    <property type="entry name" value="Transcription elongation factor 1 homolog"/>
    <property type="match status" value="1"/>
</dbReference>
<name>A0A1Y2I6A0_9FUNG</name>
<keyword evidence="4 10" id="KW-0479">Metal-binding</keyword>
<dbReference type="SUPFAM" id="SSF57783">
    <property type="entry name" value="Zinc beta-ribbon"/>
    <property type="match status" value="1"/>
</dbReference>
<accession>A0A1Y2I6A0</accession>
<feature type="non-terminal residue" evidence="11">
    <location>
        <position position="92"/>
    </location>
</feature>
<dbReference type="PANTHER" id="PTHR20934">
    <property type="entry name" value="TRANSCRIPTION ELONGATION FACTOR 1 HOMOLOG"/>
    <property type="match status" value="1"/>
</dbReference>
<dbReference type="PANTHER" id="PTHR20934:SF0">
    <property type="entry name" value="TRANSCRIPTION ELONGATION FACTOR 1 HOMOLOG"/>
    <property type="match status" value="1"/>
</dbReference>
<dbReference type="AlphaFoldDB" id="A0A1Y2I6A0"/>
<evidence type="ECO:0000256" key="7">
    <source>
        <dbReference type="ARBA" id="ARBA00023015"/>
    </source>
</evidence>
<evidence type="ECO:0000256" key="1">
    <source>
        <dbReference type="ARBA" id="ARBA00003357"/>
    </source>
</evidence>
<keyword evidence="8 10" id="KW-0804">Transcription</keyword>
<protein>
    <recommendedName>
        <fullName evidence="10">Transcription elongation factor 1 homolog</fullName>
    </recommendedName>
</protein>
<reference evidence="11 12" key="1">
    <citation type="submission" date="2016-07" db="EMBL/GenBank/DDBJ databases">
        <title>Pervasive Adenine N6-methylation of Active Genes in Fungi.</title>
        <authorList>
            <consortium name="DOE Joint Genome Institute"/>
            <person name="Mondo S.J."/>
            <person name="Dannebaum R.O."/>
            <person name="Kuo R.C."/>
            <person name="Labutti K."/>
            <person name="Haridas S."/>
            <person name="Kuo A."/>
            <person name="Salamov A."/>
            <person name="Ahrendt S.R."/>
            <person name="Lipzen A."/>
            <person name="Sullivan W."/>
            <person name="Andreopoulos W.B."/>
            <person name="Clum A."/>
            <person name="Lindquist E."/>
            <person name="Daum C."/>
            <person name="Ramamoorthy G.K."/>
            <person name="Gryganskyi A."/>
            <person name="Culley D."/>
            <person name="Magnuson J.K."/>
            <person name="James T.Y."/>
            <person name="O'Malley M.A."/>
            <person name="Stajich J.E."/>
            <person name="Spatafora J.W."/>
            <person name="Visel A."/>
            <person name="Grigoriev I.V."/>
        </authorList>
    </citation>
    <scope>NUCLEOTIDE SEQUENCE [LARGE SCALE GENOMIC DNA]</scope>
    <source>
        <strain evidence="11 12">PL171</strain>
    </source>
</reference>
<comment type="subcellular location">
    <subcellularLocation>
        <location evidence="2 10">Nucleus</location>
    </subcellularLocation>
</comment>
<keyword evidence="11" id="KW-0251">Elongation factor</keyword>
<dbReference type="EMBL" id="MCFL01000002">
    <property type="protein sequence ID" value="ORZ41012.1"/>
    <property type="molecule type" value="Genomic_DNA"/>
</dbReference>
<keyword evidence="5 10" id="KW-0863">Zinc-finger</keyword>
<dbReference type="Pfam" id="PF05129">
    <property type="entry name" value="Zn_ribbon_Elf1"/>
    <property type="match status" value="1"/>
</dbReference>
<keyword evidence="6 10" id="KW-0862">Zinc</keyword>
<evidence type="ECO:0000313" key="12">
    <source>
        <dbReference type="Proteomes" id="UP000193411"/>
    </source>
</evidence>
<evidence type="ECO:0000256" key="10">
    <source>
        <dbReference type="RuleBase" id="RU364033"/>
    </source>
</evidence>
<keyword evidence="11" id="KW-0648">Protein biosynthesis</keyword>
<dbReference type="GO" id="GO:0008023">
    <property type="term" value="C:transcription elongation factor complex"/>
    <property type="evidence" value="ECO:0007669"/>
    <property type="project" value="TreeGrafter"/>
</dbReference>
<organism evidence="11 12">
    <name type="scientific">Catenaria anguillulae PL171</name>
    <dbReference type="NCBI Taxonomy" id="765915"/>
    <lineage>
        <taxon>Eukaryota</taxon>
        <taxon>Fungi</taxon>
        <taxon>Fungi incertae sedis</taxon>
        <taxon>Blastocladiomycota</taxon>
        <taxon>Blastocladiomycetes</taxon>
        <taxon>Blastocladiales</taxon>
        <taxon>Catenariaceae</taxon>
        <taxon>Catenaria</taxon>
    </lineage>
</organism>
<proteinExistence type="inferred from homology"/>
<evidence type="ECO:0000313" key="11">
    <source>
        <dbReference type="EMBL" id="ORZ41012.1"/>
    </source>
</evidence>